<dbReference type="InterPro" id="IPR001387">
    <property type="entry name" value="Cro/C1-type_HTH"/>
</dbReference>
<gene>
    <name evidence="2" type="ORF">CWE10_11425</name>
</gene>
<evidence type="ECO:0000313" key="3">
    <source>
        <dbReference type="Proteomes" id="UP000732377"/>
    </source>
</evidence>
<dbReference type="EMBL" id="PIUK01000110">
    <property type="protein sequence ID" value="MBY6276798.1"/>
    <property type="molecule type" value="Genomic_DNA"/>
</dbReference>
<dbReference type="PROSITE" id="PS50943">
    <property type="entry name" value="HTH_CROC1"/>
    <property type="match status" value="1"/>
</dbReference>
<evidence type="ECO:0000259" key="1">
    <source>
        <dbReference type="PROSITE" id="PS50943"/>
    </source>
</evidence>
<accession>A0A953I9D7</accession>
<feature type="domain" description="HTH cro/C1-type" evidence="1">
    <location>
        <begin position="23"/>
        <end position="78"/>
    </location>
</feature>
<comment type="caution">
    <text evidence="2">The sequence shown here is derived from an EMBL/GenBank/DDBJ whole genome shotgun (WGS) entry which is preliminary data.</text>
</comment>
<dbReference type="AlphaFoldDB" id="A0A953I9D7"/>
<dbReference type="CDD" id="cd00093">
    <property type="entry name" value="HTH_XRE"/>
    <property type="match status" value="1"/>
</dbReference>
<reference evidence="2" key="1">
    <citation type="submission" date="2017-11" db="EMBL/GenBank/DDBJ databases">
        <title>Three new genomes from thermophilic consortium.</title>
        <authorList>
            <person name="Quaggio R."/>
            <person name="Amgarten D."/>
            <person name="Setubal J.C."/>
        </authorList>
    </citation>
    <scope>NUCLEOTIDE SEQUENCE</scope>
    <source>
        <strain evidence="2">ZCTH01-B2</strain>
    </source>
</reference>
<dbReference type="Gene3D" id="1.10.260.40">
    <property type="entry name" value="lambda repressor-like DNA-binding domains"/>
    <property type="match status" value="1"/>
</dbReference>
<dbReference type="InterPro" id="IPR010982">
    <property type="entry name" value="Lambda_DNA-bd_dom_sf"/>
</dbReference>
<evidence type="ECO:0000313" key="2">
    <source>
        <dbReference type="EMBL" id="MBY6276798.1"/>
    </source>
</evidence>
<dbReference type="GO" id="GO:0003677">
    <property type="term" value="F:DNA binding"/>
    <property type="evidence" value="ECO:0007669"/>
    <property type="project" value="InterPro"/>
</dbReference>
<proteinExistence type="predicted"/>
<name>A0A953I9D7_SYMTR</name>
<protein>
    <submittedName>
        <fullName evidence="2">Transcriptional regulator</fullName>
    </submittedName>
</protein>
<dbReference type="SMART" id="SM00530">
    <property type="entry name" value="HTH_XRE"/>
    <property type="match status" value="1"/>
</dbReference>
<organism evidence="2 3">
    <name type="scientific">Symbiobacterium thermophilum</name>
    <dbReference type="NCBI Taxonomy" id="2734"/>
    <lineage>
        <taxon>Bacteria</taxon>
        <taxon>Bacillati</taxon>
        <taxon>Bacillota</taxon>
        <taxon>Clostridia</taxon>
        <taxon>Eubacteriales</taxon>
        <taxon>Symbiobacteriaceae</taxon>
        <taxon>Symbiobacterium</taxon>
    </lineage>
</organism>
<dbReference type="SUPFAM" id="SSF47413">
    <property type="entry name" value="lambda repressor-like DNA-binding domains"/>
    <property type="match status" value="1"/>
</dbReference>
<sequence>MKVAKNATKKEVDYLVKVNLNKIKELRKEKGLSQEDVAKMLGFKTVYPYHRKEGGQQSFTAEELMTLSQIYNVPYEKFFILQVAKNETNKREPA</sequence>
<dbReference type="Pfam" id="PF01381">
    <property type="entry name" value="HTH_3"/>
    <property type="match status" value="1"/>
</dbReference>
<dbReference type="Proteomes" id="UP000732377">
    <property type="component" value="Unassembled WGS sequence"/>
</dbReference>